<keyword evidence="4" id="KW-0804">Transcription</keyword>
<dbReference type="Gene3D" id="3.40.50.2300">
    <property type="match status" value="1"/>
</dbReference>
<dbReference type="Pfam" id="PF02954">
    <property type="entry name" value="HTH_8"/>
    <property type="match status" value="1"/>
</dbReference>
<feature type="domain" description="Response regulatory" evidence="7">
    <location>
        <begin position="5"/>
        <end position="120"/>
    </location>
</feature>
<dbReference type="SUPFAM" id="SSF52540">
    <property type="entry name" value="P-loop containing nucleoside triphosphate hydrolases"/>
    <property type="match status" value="1"/>
</dbReference>
<dbReference type="InterPro" id="IPR002078">
    <property type="entry name" value="Sigma_54_int"/>
</dbReference>
<evidence type="ECO:0000256" key="2">
    <source>
        <dbReference type="ARBA" id="ARBA00022840"/>
    </source>
</evidence>
<evidence type="ECO:0000256" key="5">
    <source>
        <dbReference type="PROSITE-ProRule" id="PRU00169"/>
    </source>
</evidence>
<organism evidence="8 9">
    <name type="scientific">Rhodocytophaga aerolata</name>
    <dbReference type="NCBI Taxonomy" id="455078"/>
    <lineage>
        <taxon>Bacteria</taxon>
        <taxon>Pseudomonadati</taxon>
        <taxon>Bacteroidota</taxon>
        <taxon>Cytophagia</taxon>
        <taxon>Cytophagales</taxon>
        <taxon>Rhodocytophagaceae</taxon>
        <taxon>Rhodocytophaga</taxon>
    </lineage>
</organism>
<dbReference type="PROSITE" id="PS50045">
    <property type="entry name" value="SIGMA54_INTERACT_4"/>
    <property type="match status" value="1"/>
</dbReference>
<accession>A0ABT8RJ76</accession>
<evidence type="ECO:0000256" key="4">
    <source>
        <dbReference type="ARBA" id="ARBA00023163"/>
    </source>
</evidence>
<dbReference type="Pfam" id="PF00072">
    <property type="entry name" value="Response_reg"/>
    <property type="match status" value="1"/>
</dbReference>
<keyword evidence="1" id="KW-0547">Nucleotide-binding</keyword>
<dbReference type="InterPro" id="IPR001789">
    <property type="entry name" value="Sig_transdc_resp-reg_receiver"/>
</dbReference>
<dbReference type="PRINTS" id="PR01590">
    <property type="entry name" value="HTHFIS"/>
</dbReference>
<dbReference type="InterPro" id="IPR003593">
    <property type="entry name" value="AAA+_ATPase"/>
</dbReference>
<name>A0ABT8RJ76_9BACT</name>
<dbReference type="CDD" id="cd00009">
    <property type="entry name" value="AAA"/>
    <property type="match status" value="1"/>
</dbReference>
<dbReference type="InterPro" id="IPR011006">
    <property type="entry name" value="CheY-like_superfamily"/>
</dbReference>
<reference evidence="8" key="1">
    <citation type="submission" date="2023-07" db="EMBL/GenBank/DDBJ databases">
        <title>The genome sequence of Rhodocytophaga aerolata KACC 12507.</title>
        <authorList>
            <person name="Zhang X."/>
        </authorList>
    </citation>
    <scope>NUCLEOTIDE SEQUENCE</scope>
    <source>
        <strain evidence="8">KACC 12507</strain>
    </source>
</reference>
<dbReference type="SMART" id="SM00382">
    <property type="entry name" value="AAA"/>
    <property type="match status" value="1"/>
</dbReference>
<keyword evidence="5" id="KW-0597">Phosphoprotein</keyword>
<evidence type="ECO:0000256" key="1">
    <source>
        <dbReference type="ARBA" id="ARBA00022741"/>
    </source>
</evidence>
<dbReference type="SMART" id="SM00448">
    <property type="entry name" value="REC"/>
    <property type="match status" value="1"/>
</dbReference>
<keyword evidence="9" id="KW-1185">Reference proteome</keyword>
<dbReference type="InterPro" id="IPR002197">
    <property type="entry name" value="HTH_Fis"/>
</dbReference>
<dbReference type="Pfam" id="PF00158">
    <property type="entry name" value="Sigma54_activat"/>
    <property type="match status" value="1"/>
</dbReference>
<dbReference type="RefSeq" id="WP_302042261.1">
    <property type="nucleotide sequence ID" value="NZ_JAUKPO010000061.1"/>
</dbReference>
<proteinExistence type="predicted"/>
<dbReference type="SUPFAM" id="SSF52172">
    <property type="entry name" value="CheY-like"/>
    <property type="match status" value="1"/>
</dbReference>
<evidence type="ECO:0000259" key="6">
    <source>
        <dbReference type="PROSITE" id="PS50045"/>
    </source>
</evidence>
<feature type="modified residue" description="4-aspartylphosphate" evidence="5">
    <location>
        <position position="55"/>
    </location>
</feature>
<dbReference type="InterPro" id="IPR009057">
    <property type="entry name" value="Homeodomain-like_sf"/>
</dbReference>
<keyword evidence="2" id="KW-0067">ATP-binding</keyword>
<comment type="caution">
    <text evidence="8">The sequence shown here is derived from an EMBL/GenBank/DDBJ whole genome shotgun (WGS) entry which is preliminary data.</text>
</comment>
<dbReference type="PANTHER" id="PTHR32071">
    <property type="entry name" value="TRANSCRIPTIONAL REGULATORY PROTEIN"/>
    <property type="match status" value="1"/>
</dbReference>
<dbReference type="Proteomes" id="UP001168528">
    <property type="component" value="Unassembled WGS sequence"/>
</dbReference>
<evidence type="ECO:0000313" key="9">
    <source>
        <dbReference type="Proteomes" id="UP001168528"/>
    </source>
</evidence>
<evidence type="ECO:0000256" key="3">
    <source>
        <dbReference type="ARBA" id="ARBA00023015"/>
    </source>
</evidence>
<dbReference type="Gene3D" id="1.10.8.60">
    <property type="match status" value="1"/>
</dbReference>
<evidence type="ECO:0000313" key="8">
    <source>
        <dbReference type="EMBL" id="MDO1451464.1"/>
    </source>
</evidence>
<dbReference type="InterPro" id="IPR025662">
    <property type="entry name" value="Sigma_54_int_dom_ATP-bd_1"/>
</dbReference>
<dbReference type="Pfam" id="PF25601">
    <property type="entry name" value="AAA_lid_14"/>
    <property type="match status" value="1"/>
</dbReference>
<dbReference type="Gene3D" id="3.40.50.300">
    <property type="entry name" value="P-loop containing nucleotide triphosphate hydrolases"/>
    <property type="match status" value="1"/>
</dbReference>
<dbReference type="SUPFAM" id="SSF46689">
    <property type="entry name" value="Homeodomain-like"/>
    <property type="match status" value="1"/>
</dbReference>
<gene>
    <name evidence="8" type="ORF">Q0590_34640</name>
</gene>
<dbReference type="Gene3D" id="1.10.10.60">
    <property type="entry name" value="Homeodomain-like"/>
    <property type="match status" value="1"/>
</dbReference>
<evidence type="ECO:0000259" key="7">
    <source>
        <dbReference type="PROSITE" id="PS50110"/>
    </source>
</evidence>
<protein>
    <submittedName>
        <fullName evidence="8">Sigma-54 dependent transcriptional regulator</fullName>
    </submittedName>
</protein>
<dbReference type="PANTHER" id="PTHR32071:SF121">
    <property type="entry name" value="SIGMA L-DEPENDENT TRANSCRIPTIONAL REGULATOR YQIR-RELATED"/>
    <property type="match status" value="1"/>
</dbReference>
<dbReference type="PROSITE" id="PS50110">
    <property type="entry name" value="RESPONSE_REGULATORY"/>
    <property type="match status" value="1"/>
</dbReference>
<feature type="domain" description="Sigma-54 factor interaction" evidence="6">
    <location>
        <begin position="145"/>
        <end position="374"/>
    </location>
</feature>
<dbReference type="InterPro" id="IPR027417">
    <property type="entry name" value="P-loop_NTPase"/>
</dbReference>
<dbReference type="EMBL" id="JAUKPO010000061">
    <property type="protein sequence ID" value="MDO1451464.1"/>
    <property type="molecule type" value="Genomic_DNA"/>
</dbReference>
<keyword evidence="3" id="KW-0805">Transcription regulation</keyword>
<dbReference type="InterPro" id="IPR058031">
    <property type="entry name" value="AAA_lid_NorR"/>
</dbReference>
<dbReference type="PROSITE" id="PS00675">
    <property type="entry name" value="SIGMA54_INTERACT_1"/>
    <property type="match status" value="1"/>
</dbReference>
<sequence>MAKEVIVLIDDEDKLRQLLARILELEGYKVHQAPNAHKGLELLEQHQNTHLVISDVKLPDDNGIHLLEKIKAKYPLVEVVVITAYGTIGDGVKAMKLGAFDYITKGDQDEQMLVTVERAVEKAKMQRRILELGKSVEAKYSFDSILGTSPAIKEAIHLAKKVAPADSTVLLEGETGVGKELFAQAIHNASLRKNKSFVAINCSAFPKDLLESQMFGHKKGAFTGASFDKKGFFEEAHHGTLFLDEIGEMNLELQAKLLRVLETGSFIKLGETKPTQADVRIIAATNRDLLKESQQEHFRLDLFYRLAAFRIQIPSLRERAMDITPLATYFMQLYAAKSNKRIHQMEDSFLQKLQIYPWKGNIRELKNIIERAVILADTDTLTADLLPAEVRIFTPSMDIIPHESASLEQIEKEHIRKILTLTHGNKTEAARQLGIGLTTLYRKIAEYNLE</sequence>